<organism evidence="2">
    <name type="scientific">marine sediment metagenome</name>
    <dbReference type="NCBI Taxonomy" id="412755"/>
    <lineage>
        <taxon>unclassified sequences</taxon>
        <taxon>metagenomes</taxon>
        <taxon>ecological metagenomes</taxon>
    </lineage>
</organism>
<reference evidence="2" key="1">
    <citation type="journal article" date="2014" name="Front. Microbiol.">
        <title>High frequency of phylogenetically diverse reductive dehalogenase-homologous genes in deep subseafloor sedimentary metagenomes.</title>
        <authorList>
            <person name="Kawai M."/>
            <person name="Futagami T."/>
            <person name="Toyoda A."/>
            <person name="Takaki Y."/>
            <person name="Nishi S."/>
            <person name="Hori S."/>
            <person name="Arai W."/>
            <person name="Tsubouchi T."/>
            <person name="Morono Y."/>
            <person name="Uchiyama I."/>
            <person name="Ito T."/>
            <person name="Fujiyama A."/>
            <person name="Inagaki F."/>
            <person name="Takami H."/>
        </authorList>
    </citation>
    <scope>NUCLEOTIDE SEQUENCE</scope>
    <source>
        <strain evidence="2">Expedition CK06-06</strain>
    </source>
</reference>
<evidence type="ECO:0000313" key="2">
    <source>
        <dbReference type="EMBL" id="GAG69183.1"/>
    </source>
</evidence>
<dbReference type="EMBL" id="BART01004295">
    <property type="protein sequence ID" value="GAG69183.1"/>
    <property type="molecule type" value="Genomic_DNA"/>
</dbReference>
<evidence type="ECO:0000256" key="1">
    <source>
        <dbReference type="ARBA" id="ARBA00006484"/>
    </source>
</evidence>
<dbReference type="PANTHER" id="PTHR42879:SF2">
    <property type="entry name" value="3-OXOACYL-[ACYL-CARRIER-PROTEIN] REDUCTASE FABG"/>
    <property type="match status" value="1"/>
</dbReference>
<dbReference type="AlphaFoldDB" id="X1A8W3"/>
<dbReference type="PANTHER" id="PTHR42879">
    <property type="entry name" value="3-OXOACYL-(ACYL-CARRIER-PROTEIN) REDUCTASE"/>
    <property type="match status" value="1"/>
</dbReference>
<dbReference type="PRINTS" id="PR00081">
    <property type="entry name" value="GDHRDH"/>
</dbReference>
<dbReference type="SUPFAM" id="SSF51735">
    <property type="entry name" value="NAD(P)-binding Rossmann-fold domains"/>
    <property type="match status" value="1"/>
</dbReference>
<comment type="caution">
    <text evidence="2">The sequence shown here is derived from an EMBL/GenBank/DDBJ whole genome shotgun (WGS) entry which is preliminary data.</text>
</comment>
<protein>
    <submittedName>
        <fullName evidence="2">Uncharacterized protein</fullName>
    </submittedName>
</protein>
<name>X1A8W3_9ZZZZ</name>
<proteinExistence type="inferred from homology"/>
<dbReference type="Pfam" id="PF00106">
    <property type="entry name" value="adh_short"/>
    <property type="match status" value="1"/>
</dbReference>
<feature type="non-terminal residue" evidence="2">
    <location>
        <position position="104"/>
    </location>
</feature>
<dbReference type="Gene3D" id="3.40.50.720">
    <property type="entry name" value="NAD(P)-binding Rossmann-like Domain"/>
    <property type="match status" value="1"/>
</dbReference>
<gene>
    <name evidence="2" type="ORF">S01H4_10931</name>
</gene>
<comment type="similarity">
    <text evidence="1">Belongs to the short-chain dehydrogenases/reductases (SDR) family.</text>
</comment>
<dbReference type="InterPro" id="IPR036291">
    <property type="entry name" value="NAD(P)-bd_dom_sf"/>
</dbReference>
<dbReference type="InterPro" id="IPR002347">
    <property type="entry name" value="SDR_fam"/>
</dbReference>
<accession>X1A8W3</accession>
<dbReference type="InterPro" id="IPR050259">
    <property type="entry name" value="SDR"/>
</dbReference>
<sequence length="104" mass="11610">MRLKDKVCFITGASRGIGKGIALAFAKEGARVIIGYHSNEIAAKKTSEEIDKFQCENITIRFDVVNRKLIKNAVRETLNKFGCIDILVNNAGINMPKTFYEITD</sequence>